<keyword evidence="2" id="KW-0732">Signal</keyword>
<dbReference type="Pfam" id="PF01565">
    <property type="entry name" value="FAD_binding_4"/>
    <property type="match status" value="1"/>
</dbReference>
<evidence type="ECO:0000259" key="3">
    <source>
        <dbReference type="PROSITE" id="PS51387"/>
    </source>
</evidence>
<dbReference type="Proteomes" id="UP001201812">
    <property type="component" value="Unassembled WGS sequence"/>
</dbReference>
<organism evidence="4 5">
    <name type="scientific">Ditylenchus destructor</name>
    <dbReference type="NCBI Taxonomy" id="166010"/>
    <lineage>
        <taxon>Eukaryota</taxon>
        <taxon>Metazoa</taxon>
        <taxon>Ecdysozoa</taxon>
        <taxon>Nematoda</taxon>
        <taxon>Chromadorea</taxon>
        <taxon>Rhabditida</taxon>
        <taxon>Tylenchina</taxon>
        <taxon>Tylenchomorpha</taxon>
        <taxon>Sphaerularioidea</taxon>
        <taxon>Anguinidae</taxon>
        <taxon>Anguininae</taxon>
        <taxon>Ditylenchus</taxon>
    </lineage>
</organism>
<evidence type="ECO:0000256" key="2">
    <source>
        <dbReference type="SAM" id="SignalP"/>
    </source>
</evidence>
<dbReference type="AlphaFoldDB" id="A0AAD4MSJ5"/>
<dbReference type="InterPro" id="IPR010031">
    <property type="entry name" value="FAD_lactone_oxidase-like"/>
</dbReference>
<dbReference type="InterPro" id="IPR016167">
    <property type="entry name" value="FAD-bd_PCMH_sub1"/>
</dbReference>
<accession>A0AAD4MSJ5</accession>
<dbReference type="InterPro" id="IPR006094">
    <property type="entry name" value="Oxid_FAD_bind_N"/>
</dbReference>
<dbReference type="GO" id="GO:0071949">
    <property type="term" value="F:FAD binding"/>
    <property type="evidence" value="ECO:0007669"/>
    <property type="project" value="InterPro"/>
</dbReference>
<dbReference type="GO" id="GO:0080049">
    <property type="term" value="F:L-gulono-1,4-lactone dehydrogenase activity"/>
    <property type="evidence" value="ECO:0007669"/>
    <property type="project" value="TreeGrafter"/>
</dbReference>
<dbReference type="PIRSF" id="PIRSF000136">
    <property type="entry name" value="LGO_GLO"/>
    <property type="match status" value="1"/>
</dbReference>
<evidence type="ECO:0000256" key="1">
    <source>
        <dbReference type="ARBA" id="ARBA00023002"/>
    </source>
</evidence>
<dbReference type="InterPro" id="IPR016166">
    <property type="entry name" value="FAD-bd_PCMH"/>
</dbReference>
<sequence>MSPLFSMIYLVFFLLADTSALLKPLRGPLHLRPVQTRLENLLSQQTLLGPAPITLHNWGNNFRFSTQNIQYPTSVEEVQQIVRNANKLRVVGTRHSFSKIADSPNTMLSTLALKNIIGFDPSVPSITVQAGITYTDLNPFLQYIGFALPNLASLAEISVAGAAQTGVHGSGPNHGCLATQIRSLQIVLADGTVANYGPNDPELKAIAVGLGAFGVITQVELVVEPTFNLTNYVFVNMPEQDIYDHFDEIENLGYSVQLFTDFSTPGVWDQVWVWVRSGENSNVGNMQNLYGATRTHEQVTAIEALPPTYLMDQGKEQPWYYGLVDYHTGLSGFDGAEIQSEYFMPYENAIPAIQAVSNFSDLIAPRVYTMLIRTIRGDDLWMSESFNETTVAIHFTWKPNMTAVMEVLPQIEQALLPYGARPHWGKVFVQGPETYLHRYPKLNQWKQLAERLDPTHKFRNQFLEDTVFVGSSGGGGLLGGIIGGIGNLVGGIIGK</sequence>
<keyword evidence="1" id="KW-0560">Oxidoreductase</keyword>
<dbReference type="Pfam" id="PF04030">
    <property type="entry name" value="ALO"/>
    <property type="match status" value="1"/>
</dbReference>
<dbReference type="PROSITE" id="PS51387">
    <property type="entry name" value="FAD_PCMH"/>
    <property type="match status" value="1"/>
</dbReference>
<proteinExistence type="predicted"/>
<keyword evidence="5" id="KW-1185">Reference proteome</keyword>
<reference evidence="4" key="1">
    <citation type="submission" date="2022-01" db="EMBL/GenBank/DDBJ databases">
        <title>Genome Sequence Resource for Two Populations of Ditylenchus destructor, the Migratory Endoparasitic Phytonematode.</title>
        <authorList>
            <person name="Zhang H."/>
            <person name="Lin R."/>
            <person name="Xie B."/>
        </authorList>
    </citation>
    <scope>NUCLEOTIDE SEQUENCE</scope>
    <source>
        <strain evidence="4">BazhouSP</strain>
    </source>
</reference>
<feature type="domain" description="FAD-binding PCMH-type" evidence="3">
    <location>
        <begin position="62"/>
        <end position="226"/>
    </location>
</feature>
<dbReference type="Gene3D" id="1.10.45.10">
    <property type="entry name" value="Vanillyl-alcohol Oxidase, Chain A, domain 4"/>
    <property type="match status" value="1"/>
</dbReference>
<name>A0AAD4MSJ5_9BILA</name>
<dbReference type="InterPro" id="IPR036318">
    <property type="entry name" value="FAD-bd_PCMH-like_sf"/>
</dbReference>
<dbReference type="GO" id="GO:0016020">
    <property type="term" value="C:membrane"/>
    <property type="evidence" value="ECO:0007669"/>
    <property type="project" value="InterPro"/>
</dbReference>
<dbReference type="SUPFAM" id="SSF56176">
    <property type="entry name" value="FAD-binding/transporter-associated domain-like"/>
    <property type="match status" value="1"/>
</dbReference>
<dbReference type="Gene3D" id="3.30.70.2520">
    <property type="match status" value="1"/>
</dbReference>
<dbReference type="PANTHER" id="PTHR43762:SF1">
    <property type="entry name" value="D-ARABINONO-1,4-LACTONE OXIDASE"/>
    <property type="match status" value="1"/>
</dbReference>
<protein>
    <submittedName>
        <fullName evidence="4">FAD binding domain-containing protein</fullName>
    </submittedName>
</protein>
<dbReference type="InterPro" id="IPR016171">
    <property type="entry name" value="Vanillyl_alc_oxidase_C-sub2"/>
</dbReference>
<gene>
    <name evidence="4" type="ORF">DdX_14862</name>
</gene>
<dbReference type="Gene3D" id="3.30.43.10">
    <property type="entry name" value="Uridine Diphospho-n-acetylenolpyruvylglucosamine Reductase, domain 2"/>
    <property type="match status" value="1"/>
</dbReference>
<dbReference type="PANTHER" id="PTHR43762">
    <property type="entry name" value="L-GULONOLACTONE OXIDASE"/>
    <property type="match status" value="1"/>
</dbReference>
<dbReference type="GO" id="GO:0003885">
    <property type="term" value="F:D-arabinono-1,4-lactone oxidase activity"/>
    <property type="evidence" value="ECO:0007669"/>
    <property type="project" value="InterPro"/>
</dbReference>
<feature type="signal peptide" evidence="2">
    <location>
        <begin position="1"/>
        <end position="20"/>
    </location>
</feature>
<evidence type="ECO:0000313" key="4">
    <source>
        <dbReference type="EMBL" id="KAI1703529.1"/>
    </source>
</evidence>
<dbReference type="Gene3D" id="3.30.70.2530">
    <property type="match status" value="1"/>
</dbReference>
<evidence type="ECO:0000313" key="5">
    <source>
        <dbReference type="Proteomes" id="UP001201812"/>
    </source>
</evidence>
<feature type="chain" id="PRO_5042024432" evidence="2">
    <location>
        <begin position="21"/>
        <end position="495"/>
    </location>
</feature>
<dbReference type="InterPro" id="IPR007173">
    <property type="entry name" value="ALO_C"/>
</dbReference>
<comment type="caution">
    <text evidence="4">The sequence shown here is derived from an EMBL/GenBank/DDBJ whole genome shotgun (WGS) entry which is preliminary data.</text>
</comment>
<dbReference type="EMBL" id="JAKKPZ010000081">
    <property type="protein sequence ID" value="KAI1703529.1"/>
    <property type="molecule type" value="Genomic_DNA"/>
</dbReference>
<dbReference type="Gene3D" id="3.30.465.10">
    <property type="match status" value="1"/>
</dbReference>
<dbReference type="InterPro" id="IPR016169">
    <property type="entry name" value="FAD-bd_PCMH_sub2"/>
</dbReference>